<feature type="region of interest" description="Disordered" evidence="1">
    <location>
        <begin position="64"/>
        <end position="101"/>
    </location>
</feature>
<accession>A0A0V1Q1N3</accession>
<dbReference type="AlphaFoldDB" id="A0A0V1Q1N3"/>
<sequence length="101" mass="11476">MPDLFDNIFNRIGAKLNGGKTTHHYQGSSQVNTGRFYSFHENGTNNKYWMPTSKSFDNAMENIDNTNKERKNSDASVESEGMMPRSRMNSTASDMLENLDT</sequence>
<evidence type="ECO:0000256" key="1">
    <source>
        <dbReference type="SAM" id="MobiDB-lite"/>
    </source>
</evidence>
<dbReference type="RefSeq" id="XP_015468486.1">
    <property type="nucleotide sequence ID" value="XM_015610678.1"/>
</dbReference>
<proteinExistence type="predicted"/>
<protein>
    <submittedName>
        <fullName evidence="2">Uncharacterized protein</fullName>
    </submittedName>
</protein>
<comment type="caution">
    <text evidence="2">The sequence shown here is derived from an EMBL/GenBank/DDBJ whole genome shotgun (WGS) entry which is preliminary data.</text>
</comment>
<name>A0A0V1Q1N3_9ASCO</name>
<dbReference type="Proteomes" id="UP000054251">
    <property type="component" value="Unassembled WGS sequence"/>
</dbReference>
<reference evidence="2 3" key="1">
    <citation type="submission" date="2015-11" db="EMBL/GenBank/DDBJ databases">
        <title>The genome of Debaryomyces fabryi.</title>
        <authorList>
            <person name="Tafer H."/>
            <person name="Lopandic K."/>
        </authorList>
    </citation>
    <scope>NUCLEOTIDE SEQUENCE [LARGE SCALE GENOMIC DNA]</scope>
    <source>
        <strain evidence="2 3">CBS 789</strain>
    </source>
</reference>
<evidence type="ECO:0000313" key="2">
    <source>
        <dbReference type="EMBL" id="KSA02384.1"/>
    </source>
</evidence>
<keyword evidence="3" id="KW-1185">Reference proteome</keyword>
<dbReference type="GeneID" id="26838857"/>
<gene>
    <name evidence="2" type="ORF">AC631_01848</name>
</gene>
<dbReference type="EMBL" id="LMYN01000028">
    <property type="protein sequence ID" value="KSA02384.1"/>
    <property type="molecule type" value="Genomic_DNA"/>
</dbReference>
<dbReference type="OrthoDB" id="4090363at2759"/>
<evidence type="ECO:0000313" key="3">
    <source>
        <dbReference type="Proteomes" id="UP000054251"/>
    </source>
</evidence>
<organism evidence="2 3">
    <name type="scientific">Debaryomyces fabryi</name>
    <dbReference type="NCBI Taxonomy" id="58627"/>
    <lineage>
        <taxon>Eukaryota</taxon>
        <taxon>Fungi</taxon>
        <taxon>Dikarya</taxon>
        <taxon>Ascomycota</taxon>
        <taxon>Saccharomycotina</taxon>
        <taxon>Pichiomycetes</taxon>
        <taxon>Debaryomycetaceae</taxon>
        <taxon>Debaryomyces</taxon>
    </lineage>
</organism>